<dbReference type="GO" id="GO:0005783">
    <property type="term" value="C:endoplasmic reticulum"/>
    <property type="evidence" value="ECO:0007669"/>
    <property type="project" value="TreeGrafter"/>
</dbReference>
<dbReference type="EMBL" id="CAKOGP040000002">
    <property type="protein sequence ID" value="CAJ1924475.1"/>
    <property type="molecule type" value="Genomic_DNA"/>
</dbReference>
<evidence type="ECO:0000256" key="1">
    <source>
        <dbReference type="ARBA" id="ARBA00004141"/>
    </source>
</evidence>
<comment type="similarity">
    <text evidence="7">Belongs to the DHHC palmitoyltransferase family.</text>
</comment>
<accession>A0AAD2FCS0</accession>
<feature type="region of interest" description="Disordered" evidence="8">
    <location>
        <begin position="1"/>
        <end position="53"/>
    </location>
</feature>
<protein>
    <recommendedName>
        <fullName evidence="7">Palmitoyltransferase</fullName>
        <ecNumber evidence="7">2.3.1.225</ecNumber>
    </recommendedName>
</protein>
<keyword evidence="5 7" id="KW-0472">Membrane</keyword>
<keyword evidence="3 7" id="KW-0812">Transmembrane</keyword>
<dbReference type="InterPro" id="IPR001594">
    <property type="entry name" value="Palmitoyltrfase_DHHC"/>
</dbReference>
<dbReference type="Pfam" id="PF01529">
    <property type="entry name" value="DHHC"/>
    <property type="match status" value="1"/>
</dbReference>
<dbReference type="GO" id="GO:0016020">
    <property type="term" value="C:membrane"/>
    <property type="evidence" value="ECO:0007669"/>
    <property type="project" value="UniProtKB-SubCell"/>
</dbReference>
<comment type="subcellular location">
    <subcellularLocation>
        <location evidence="1">Membrane</location>
        <topology evidence="1">Multi-pass membrane protein</topology>
    </subcellularLocation>
</comment>
<proteinExistence type="inferred from homology"/>
<evidence type="ECO:0000259" key="9">
    <source>
        <dbReference type="Pfam" id="PF01529"/>
    </source>
</evidence>
<dbReference type="GO" id="GO:0005794">
    <property type="term" value="C:Golgi apparatus"/>
    <property type="evidence" value="ECO:0007669"/>
    <property type="project" value="TreeGrafter"/>
</dbReference>
<evidence type="ECO:0000313" key="11">
    <source>
        <dbReference type="Proteomes" id="UP001295423"/>
    </source>
</evidence>
<evidence type="ECO:0000313" key="10">
    <source>
        <dbReference type="EMBL" id="CAJ1924475.1"/>
    </source>
</evidence>
<dbReference type="InterPro" id="IPR039859">
    <property type="entry name" value="PFA4/ZDH16/20/ERF2-like"/>
</dbReference>
<organism evidence="10 11">
    <name type="scientific">Cylindrotheca closterium</name>
    <dbReference type="NCBI Taxonomy" id="2856"/>
    <lineage>
        <taxon>Eukaryota</taxon>
        <taxon>Sar</taxon>
        <taxon>Stramenopiles</taxon>
        <taxon>Ochrophyta</taxon>
        <taxon>Bacillariophyta</taxon>
        <taxon>Bacillariophyceae</taxon>
        <taxon>Bacillariophycidae</taxon>
        <taxon>Bacillariales</taxon>
        <taxon>Bacillariaceae</taxon>
        <taxon>Cylindrotheca</taxon>
    </lineage>
</organism>
<feature type="compositionally biased region" description="Low complexity" evidence="8">
    <location>
        <begin position="79"/>
        <end position="91"/>
    </location>
</feature>
<evidence type="ECO:0000256" key="7">
    <source>
        <dbReference type="RuleBase" id="RU079119"/>
    </source>
</evidence>
<dbReference type="EC" id="2.3.1.225" evidence="7"/>
<keyword evidence="4 7" id="KW-1133">Transmembrane helix</keyword>
<dbReference type="GO" id="GO:0006612">
    <property type="term" value="P:protein targeting to membrane"/>
    <property type="evidence" value="ECO:0007669"/>
    <property type="project" value="TreeGrafter"/>
</dbReference>
<evidence type="ECO:0000256" key="5">
    <source>
        <dbReference type="ARBA" id="ARBA00023136"/>
    </source>
</evidence>
<dbReference type="GO" id="GO:0019706">
    <property type="term" value="F:protein-cysteine S-palmitoyltransferase activity"/>
    <property type="evidence" value="ECO:0007669"/>
    <property type="project" value="UniProtKB-EC"/>
</dbReference>
<keyword evidence="2 7" id="KW-0808">Transferase</keyword>
<reference evidence="10" key="1">
    <citation type="submission" date="2023-08" db="EMBL/GenBank/DDBJ databases">
        <authorList>
            <person name="Audoor S."/>
            <person name="Bilcke G."/>
        </authorList>
    </citation>
    <scope>NUCLEOTIDE SEQUENCE</scope>
</reference>
<comment type="domain">
    <text evidence="7">The DHHC domain is required for palmitoyltransferase activity.</text>
</comment>
<feature type="compositionally biased region" description="Low complexity" evidence="8">
    <location>
        <begin position="40"/>
        <end position="53"/>
    </location>
</feature>
<dbReference type="Proteomes" id="UP001295423">
    <property type="component" value="Unassembled WGS sequence"/>
</dbReference>
<dbReference type="PROSITE" id="PS50216">
    <property type="entry name" value="DHHC"/>
    <property type="match status" value="1"/>
</dbReference>
<name>A0AAD2FCS0_9STRA</name>
<feature type="domain" description="Palmitoyltransferase DHHC" evidence="9">
    <location>
        <begin position="211"/>
        <end position="277"/>
    </location>
</feature>
<feature type="transmembrane region" description="Helical" evidence="7">
    <location>
        <begin position="265"/>
        <end position="283"/>
    </location>
</feature>
<feature type="compositionally biased region" description="Low complexity" evidence="8">
    <location>
        <begin position="1"/>
        <end position="12"/>
    </location>
</feature>
<comment type="caution">
    <text evidence="7">Lacks conserved residue(s) required for the propagation of feature annotation.</text>
</comment>
<sequence length="285" mass="31718">MSASNGTPVVGIPAPPPLPSGLATGKPVPPPPPSSSGDETMSTATASLTAGSTNMEPLEIMEEDEHVDDTESLLPGGPSSSQSNNNNNNNNTKHAKMQAVSKEYFNGLIKPQTVGNMTILFPENYFNDDQSAPWGVLGPQPMGPFCVWLLICVATHLIVQRALTIGVLTTLTCYGFYCFCTYRLVDVAFRDPGMCFYQAIPETLDEEQARQWRWCDFCNIFQPPDGAHCTQCDVCIEGYDHYCVWMGTCIGKKNYKQFVKFNVSWLWYLLYYLVWVLLIGHFIKK</sequence>
<gene>
    <name evidence="10" type="ORF">CYCCA115_LOCUS1086</name>
</gene>
<evidence type="ECO:0000256" key="8">
    <source>
        <dbReference type="SAM" id="MobiDB-lite"/>
    </source>
</evidence>
<comment type="caution">
    <text evidence="10">The sequence shown here is derived from an EMBL/GenBank/DDBJ whole genome shotgun (WGS) entry which is preliminary data.</text>
</comment>
<keyword evidence="11" id="KW-1185">Reference proteome</keyword>
<feature type="region of interest" description="Disordered" evidence="8">
    <location>
        <begin position="65"/>
        <end position="92"/>
    </location>
</feature>
<evidence type="ECO:0000256" key="3">
    <source>
        <dbReference type="ARBA" id="ARBA00022692"/>
    </source>
</evidence>
<dbReference type="PANTHER" id="PTHR22883">
    <property type="entry name" value="ZINC FINGER DHHC DOMAIN CONTAINING PROTEIN"/>
    <property type="match status" value="1"/>
</dbReference>
<evidence type="ECO:0000256" key="6">
    <source>
        <dbReference type="ARBA" id="ARBA00023315"/>
    </source>
</evidence>
<keyword evidence="6 7" id="KW-0012">Acyltransferase</keyword>
<comment type="catalytic activity">
    <reaction evidence="7">
        <text>L-cysteinyl-[protein] + hexadecanoyl-CoA = S-hexadecanoyl-L-cysteinyl-[protein] + CoA</text>
        <dbReference type="Rhea" id="RHEA:36683"/>
        <dbReference type="Rhea" id="RHEA-COMP:10131"/>
        <dbReference type="Rhea" id="RHEA-COMP:11032"/>
        <dbReference type="ChEBI" id="CHEBI:29950"/>
        <dbReference type="ChEBI" id="CHEBI:57287"/>
        <dbReference type="ChEBI" id="CHEBI:57379"/>
        <dbReference type="ChEBI" id="CHEBI:74151"/>
        <dbReference type="EC" id="2.3.1.225"/>
    </reaction>
</comment>
<evidence type="ECO:0000256" key="2">
    <source>
        <dbReference type="ARBA" id="ARBA00022679"/>
    </source>
</evidence>
<dbReference type="AlphaFoldDB" id="A0AAD2FCS0"/>
<evidence type="ECO:0000256" key="4">
    <source>
        <dbReference type="ARBA" id="ARBA00022989"/>
    </source>
</evidence>